<dbReference type="PANTHER" id="PTHR18034:SF4">
    <property type="entry name" value="NUCLEOLAR MIF4G DOMAIN-CONTAINING PROTEIN 1"/>
    <property type="match status" value="1"/>
</dbReference>
<keyword evidence="3" id="KW-0539">Nucleus</keyword>
<dbReference type="KEGG" id="ffu:CLAFUR5_08927"/>
<dbReference type="InterPro" id="IPR050781">
    <property type="entry name" value="CWC22_splicing_factor"/>
</dbReference>
<feature type="compositionally biased region" description="Acidic residues" evidence="4">
    <location>
        <begin position="207"/>
        <end position="225"/>
    </location>
</feature>
<evidence type="ECO:0000259" key="5">
    <source>
        <dbReference type="PROSITE" id="PS51366"/>
    </source>
</evidence>
<evidence type="ECO:0000256" key="4">
    <source>
        <dbReference type="SAM" id="MobiDB-lite"/>
    </source>
</evidence>
<evidence type="ECO:0000313" key="6">
    <source>
        <dbReference type="EMBL" id="UJO21543.1"/>
    </source>
</evidence>
<dbReference type="InterPro" id="IPR016024">
    <property type="entry name" value="ARM-type_fold"/>
</dbReference>
<evidence type="ECO:0000256" key="3">
    <source>
        <dbReference type="ARBA" id="ARBA00023242"/>
    </source>
</evidence>
<feature type="compositionally biased region" description="Basic and acidic residues" evidence="4">
    <location>
        <begin position="17"/>
        <end position="42"/>
    </location>
</feature>
<organism evidence="6 7">
    <name type="scientific">Passalora fulva</name>
    <name type="common">Tomato leaf mold</name>
    <name type="synonym">Cladosporium fulvum</name>
    <dbReference type="NCBI Taxonomy" id="5499"/>
    <lineage>
        <taxon>Eukaryota</taxon>
        <taxon>Fungi</taxon>
        <taxon>Dikarya</taxon>
        <taxon>Ascomycota</taxon>
        <taxon>Pezizomycotina</taxon>
        <taxon>Dothideomycetes</taxon>
        <taxon>Dothideomycetidae</taxon>
        <taxon>Mycosphaerellales</taxon>
        <taxon>Mycosphaerellaceae</taxon>
        <taxon>Fulvia</taxon>
    </lineage>
</organism>
<feature type="region of interest" description="Disordered" evidence="4">
    <location>
        <begin position="581"/>
        <end position="608"/>
    </location>
</feature>
<dbReference type="SMART" id="SM00544">
    <property type="entry name" value="MA3"/>
    <property type="match status" value="1"/>
</dbReference>
<dbReference type="GO" id="GO:0005730">
    <property type="term" value="C:nucleolus"/>
    <property type="evidence" value="ECO:0007669"/>
    <property type="project" value="UniProtKB-SubCell"/>
</dbReference>
<feature type="compositionally biased region" description="Basic and acidic residues" evidence="4">
    <location>
        <begin position="591"/>
        <end position="600"/>
    </location>
</feature>
<sequence>MRRTNYGGPRLPAVLLDKVDSGRVGKKRDASRKDKRKQERLQKKSVRAAPRPQRRVPVPQEESDSEDDQPIPPAKPTAKAKGPTKDAKPTKSILKQRPEPEADEVEDESEDDGELELGKELAGPSMSKKGAKAKLEDDDAEIAALEKKLGIKGNKSKKTGDDELDWLLYGSDGDGDAGPGTKRKHPEDDDWLKSKRRKAAAVVQKEEEPEDSEDEDDEIEEPDFGDFDRLGDSDAEDAPADFENPFSEDELSEGDFDDFDDGDGDASDMEDLTPAPAKKVKENPYVAPVAKDDAAPAAKYVPPSMRKAPSSDEEVLKQLRRQLQGLLNRLSEANLISILQSVQEVYTNNARQYVTSTLVDLLRGLVCDPAVLNDTFLILHAGFAASLHRTVGTDFGAQMLEAIAQAFDEHYSKDASAEGKQALNLLAFLANLYTLNAISSDILFDYIRMLLERENFSENSTELLVRVIRVSGQQLRSDDPTALKDIVLLLHRTISAIGKDNVSVRTQFMVEQIDNLKNNRVKTGVAASALSAEHMQRMKKTLGSIKTVKTTEPLRIGLADLRDADKKGKWWLVGASWQPKNEAKTTSSKQKQADSNHDADASDVDEQGGVDLDKLARQQGMNTDVRRAIFIAVTGAIDPEHAFLRLQKLNLKNKQQVEIPRVLLHCVGAEPVYNHFYTLIACRFCGDHKMWKAWQFALLDIFRRLGETQADADDEPEESEEMDVKKVYNLAKLYATLVAERLLRITILKTLDFGALASKTRVFVETMLVTIMILLRKKAHQDGFEGAVKQTFEQAHAVPEMLLGLKYYLTSVVPESEVIGNRKEAKVVASGCEYAVDVLNETRKGKIAVEEDLSDVD</sequence>
<proteinExistence type="inferred from homology"/>
<reference evidence="6" key="1">
    <citation type="submission" date="2021-12" db="EMBL/GenBank/DDBJ databases">
        <authorList>
            <person name="Zaccaron A."/>
            <person name="Stergiopoulos I."/>
        </authorList>
    </citation>
    <scope>NUCLEOTIDE SEQUENCE</scope>
    <source>
        <strain evidence="6">Race5_Kim</strain>
    </source>
</reference>
<comment type="subcellular location">
    <subcellularLocation>
        <location evidence="1">Nucleus</location>
        <location evidence="1">Nucleolus</location>
    </subcellularLocation>
</comment>
<dbReference type="GO" id="GO:0042274">
    <property type="term" value="P:ribosomal small subunit biogenesis"/>
    <property type="evidence" value="ECO:0007669"/>
    <property type="project" value="TreeGrafter"/>
</dbReference>
<dbReference type="AlphaFoldDB" id="A0A9Q8PFI6"/>
<feature type="compositionally biased region" description="Low complexity" evidence="4">
    <location>
        <begin position="47"/>
        <end position="60"/>
    </location>
</feature>
<feature type="compositionally biased region" description="Acidic residues" evidence="4">
    <location>
        <begin position="101"/>
        <end position="115"/>
    </location>
</feature>
<dbReference type="InterPro" id="IPR003891">
    <property type="entry name" value="Initiation_fac_eIF4g_MI"/>
</dbReference>
<evidence type="ECO:0000256" key="2">
    <source>
        <dbReference type="ARBA" id="ARBA00006856"/>
    </source>
</evidence>
<dbReference type="OMA" id="FMVDILN"/>
<dbReference type="SMART" id="SM00543">
    <property type="entry name" value="MIF4G"/>
    <property type="match status" value="1"/>
</dbReference>
<dbReference type="GeneID" id="71988805"/>
<feature type="compositionally biased region" description="Acidic residues" evidence="4">
    <location>
        <begin position="233"/>
        <end position="271"/>
    </location>
</feature>
<dbReference type="PROSITE" id="PS51366">
    <property type="entry name" value="MI"/>
    <property type="match status" value="1"/>
</dbReference>
<reference evidence="6" key="2">
    <citation type="journal article" date="2022" name="Microb. Genom.">
        <title>A chromosome-scale genome assembly of the tomato pathogen Cladosporium fulvum reveals a compartmentalized genome architecture and the presence of a dispensable chromosome.</title>
        <authorList>
            <person name="Zaccaron A.Z."/>
            <person name="Chen L.H."/>
            <person name="Samaras A."/>
            <person name="Stergiopoulos I."/>
        </authorList>
    </citation>
    <scope>NUCLEOTIDE SEQUENCE</scope>
    <source>
        <strain evidence="6">Race5_Kim</strain>
    </source>
</reference>
<evidence type="ECO:0000256" key="1">
    <source>
        <dbReference type="ARBA" id="ARBA00004604"/>
    </source>
</evidence>
<dbReference type="Gene3D" id="1.25.40.180">
    <property type="match status" value="1"/>
</dbReference>
<name>A0A9Q8PFI6_PASFU</name>
<dbReference type="GO" id="GO:0003723">
    <property type="term" value="F:RNA binding"/>
    <property type="evidence" value="ECO:0007669"/>
    <property type="project" value="InterPro"/>
</dbReference>
<dbReference type="SUPFAM" id="SSF48371">
    <property type="entry name" value="ARM repeat"/>
    <property type="match status" value="1"/>
</dbReference>
<feature type="region of interest" description="Disordered" evidence="4">
    <location>
        <begin position="1"/>
        <end position="280"/>
    </location>
</feature>
<comment type="similarity">
    <text evidence="2">Belongs to the CWC22 family.</text>
</comment>
<dbReference type="Pfam" id="PF02854">
    <property type="entry name" value="MIF4G"/>
    <property type="match status" value="1"/>
</dbReference>
<dbReference type="OrthoDB" id="361797at2759"/>
<dbReference type="InterPro" id="IPR003890">
    <property type="entry name" value="MIF4G-like_typ-3"/>
</dbReference>
<evidence type="ECO:0000313" key="7">
    <source>
        <dbReference type="Proteomes" id="UP000756132"/>
    </source>
</evidence>
<accession>A0A9Q8PFI6</accession>
<feature type="domain" description="MI" evidence="5">
    <location>
        <begin position="624"/>
        <end position="753"/>
    </location>
</feature>
<dbReference type="RefSeq" id="XP_047765909.1">
    <property type="nucleotide sequence ID" value="XM_047908075.1"/>
</dbReference>
<gene>
    <name evidence="6" type="ORF">CLAFUR5_08927</name>
</gene>
<protein>
    <submittedName>
        <fullName evidence="6">Suppressor of glycerol defect protein 1</fullName>
    </submittedName>
</protein>
<keyword evidence="7" id="KW-1185">Reference proteome</keyword>
<dbReference type="EMBL" id="CP090171">
    <property type="protein sequence ID" value="UJO21543.1"/>
    <property type="molecule type" value="Genomic_DNA"/>
</dbReference>
<dbReference type="Pfam" id="PF02847">
    <property type="entry name" value="MA3"/>
    <property type="match status" value="1"/>
</dbReference>
<dbReference type="Proteomes" id="UP000756132">
    <property type="component" value="Chromosome 9"/>
</dbReference>
<dbReference type="PANTHER" id="PTHR18034">
    <property type="entry name" value="CELL CYCLE CONTROL PROTEIN CWF22-RELATED"/>
    <property type="match status" value="1"/>
</dbReference>